<dbReference type="InterPro" id="IPR027383">
    <property type="entry name" value="Znf_put"/>
</dbReference>
<keyword evidence="1" id="KW-0805">Transcription regulation</keyword>
<gene>
    <name evidence="6" type="ORF">JOE57_001822</name>
</gene>
<reference evidence="6 7" key="1">
    <citation type="submission" date="2021-01" db="EMBL/GenBank/DDBJ databases">
        <title>Sequencing the genomes of 1000 actinobacteria strains.</title>
        <authorList>
            <person name="Klenk H.-P."/>
        </authorList>
    </citation>
    <scope>NUCLEOTIDE SEQUENCE [LARGE SCALE GENOMIC DNA]</scope>
    <source>
        <strain evidence="6 7">DSM 18662</strain>
    </source>
</reference>
<keyword evidence="7" id="KW-1185">Reference proteome</keyword>
<evidence type="ECO:0000256" key="3">
    <source>
        <dbReference type="SAM" id="MobiDB-lite"/>
    </source>
</evidence>
<accession>A0ABS2RL52</accession>
<keyword evidence="4" id="KW-0812">Transmembrane</keyword>
<keyword evidence="4" id="KW-1133">Transmembrane helix</keyword>
<dbReference type="EMBL" id="JAFBCF010000001">
    <property type="protein sequence ID" value="MBM7798901.1"/>
    <property type="molecule type" value="Genomic_DNA"/>
</dbReference>
<evidence type="ECO:0000256" key="2">
    <source>
        <dbReference type="ARBA" id="ARBA00023163"/>
    </source>
</evidence>
<evidence type="ECO:0000313" key="6">
    <source>
        <dbReference type="EMBL" id="MBM7798901.1"/>
    </source>
</evidence>
<dbReference type="InterPro" id="IPR041916">
    <property type="entry name" value="Anti_sigma_zinc_sf"/>
</dbReference>
<dbReference type="RefSeq" id="WP_204917393.1">
    <property type="nucleotide sequence ID" value="NZ_BAAAQP010000002.1"/>
</dbReference>
<keyword evidence="2" id="KW-0804">Transcription</keyword>
<evidence type="ECO:0000259" key="5">
    <source>
        <dbReference type="Pfam" id="PF13490"/>
    </source>
</evidence>
<dbReference type="Gene3D" id="1.10.10.1320">
    <property type="entry name" value="Anti-sigma factor, zinc-finger domain"/>
    <property type="match status" value="1"/>
</dbReference>
<evidence type="ECO:0000256" key="1">
    <source>
        <dbReference type="ARBA" id="ARBA00023015"/>
    </source>
</evidence>
<evidence type="ECO:0000313" key="7">
    <source>
        <dbReference type="Proteomes" id="UP000704762"/>
    </source>
</evidence>
<dbReference type="Pfam" id="PF13490">
    <property type="entry name" value="zf-HC2"/>
    <property type="match status" value="1"/>
</dbReference>
<comment type="caution">
    <text evidence="6">The sequence shown here is derived from an EMBL/GenBank/DDBJ whole genome shotgun (WGS) entry which is preliminary data.</text>
</comment>
<proteinExistence type="predicted"/>
<keyword evidence="4" id="KW-0472">Membrane</keyword>
<sequence length="237" mass="25023">MSVHIAIEELADAAEGLLDPGRAAVVEAHLAGCSTCAEAAAELADVTELLHSQPAPVMPDDVLARLTRSVAVESERRASTTAQPADPPASGTRRQPRQTLGNFNDRLTPKPRSRFWYRALAACALAAAVGFGGYVASATAGLNEPQAAVPVQVSSTGLVPQLSRLVWDDPDLHLFSSAWRCARQVTDGRISGLREAYVDGRPALLVYQEDDGVRTVTVVTGCASGTPRVVETARLKG</sequence>
<feature type="region of interest" description="Disordered" evidence="3">
    <location>
        <begin position="73"/>
        <end position="107"/>
    </location>
</feature>
<protein>
    <recommendedName>
        <fullName evidence="5">Putative zinc-finger domain-containing protein</fullName>
    </recommendedName>
</protein>
<feature type="transmembrane region" description="Helical" evidence="4">
    <location>
        <begin position="115"/>
        <end position="136"/>
    </location>
</feature>
<name>A0ABS2RL52_9ACTN</name>
<evidence type="ECO:0000256" key="4">
    <source>
        <dbReference type="SAM" id="Phobius"/>
    </source>
</evidence>
<organism evidence="6 7">
    <name type="scientific">Microlunatus panaciterrae</name>
    <dbReference type="NCBI Taxonomy" id="400768"/>
    <lineage>
        <taxon>Bacteria</taxon>
        <taxon>Bacillati</taxon>
        <taxon>Actinomycetota</taxon>
        <taxon>Actinomycetes</taxon>
        <taxon>Propionibacteriales</taxon>
        <taxon>Propionibacteriaceae</taxon>
        <taxon>Microlunatus</taxon>
    </lineage>
</organism>
<feature type="domain" description="Putative zinc-finger" evidence="5">
    <location>
        <begin position="7"/>
        <end position="37"/>
    </location>
</feature>
<dbReference type="Proteomes" id="UP000704762">
    <property type="component" value="Unassembled WGS sequence"/>
</dbReference>